<accession>A0A1I8BSX0</accession>
<feature type="compositionally biased region" description="Polar residues" evidence="1">
    <location>
        <begin position="83"/>
        <end position="109"/>
    </location>
</feature>
<keyword evidence="2" id="KW-1185">Reference proteome</keyword>
<organism evidence="2 3">
    <name type="scientific">Meloidogyne hapla</name>
    <name type="common">Root-knot nematode worm</name>
    <dbReference type="NCBI Taxonomy" id="6305"/>
    <lineage>
        <taxon>Eukaryota</taxon>
        <taxon>Metazoa</taxon>
        <taxon>Ecdysozoa</taxon>
        <taxon>Nematoda</taxon>
        <taxon>Chromadorea</taxon>
        <taxon>Rhabditida</taxon>
        <taxon>Tylenchina</taxon>
        <taxon>Tylenchomorpha</taxon>
        <taxon>Tylenchoidea</taxon>
        <taxon>Meloidogynidae</taxon>
        <taxon>Meloidogyninae</taxon>
        <taxon>Meloidogyne</taxon>
    </lineage>
</organism>
<proteinExistence type="predicted"/>
<evidence type="ECO:0000313" key="3">
    <source>
        <dbReference type="WBParaSite" id="MhA1_Contig508.frz3.gene18"/>
    </source>
</evidence>
<dbReference type="AlphaFoldDB" id="A0A1I8BSX0"/>
<dbReference type="WBParaSite" id="MhA1_Contig508.frz3.gene18">
    <property type="protein sequence ID" value="MhA1_Contig508.frz3.gene18"/>
    <property type="gene ID" value="MhA1_Contig508.frz3.gene18"/>
</dbReference>
<name>A0A1I8BSX0_MELHA</name>
<evidence type="ECO:0000313" key="2">
    <source>
        <dbReference type="Proteomes" id="UP000095281"/>
    </source>
</evidence>
<evidence type="ECO:0000256" key="1">
    <source>
        <dbReference type="SAM" id="MobiDB-lite"/>
    </source>
</evidence>
<dbReference type="Proteomes" id="UP000095281">
    <property type="component" value="Unplaced"/>
</dbReference>
<feature type="region of interest" description="Disordered" evidence="1">
    <location>
        <begin position="54"/>
        <end position="128"/>
    </location>
</feature>
<sequence length="221" mass="24559">MEKSILENQKFILKIFDNKRTPSKERLFEHLVEQNIELIDKNILKKNTNRIRRYLPEQGHSSPLRQAPAGGRDNSHFSPEQLAPNNGDSHSSPLIQQIPAGSNLNTRPLTDNAAPELGKKRMRKNSNNSQTINSINLHIPTKNNKLFHSVPSALFKSVPTTNQVDRPLHSITNTVSSNPMSVGSSVGSSSSTLLTKSIINEEEEFELDDGSLATENTPSIF</sequence>
<reference evidence="3" key="1">
    <citation type="submission" date="2016-11" db="UniProtKB">
        <authorList>
            <consortium name="WormBaseParasite"/>
        </authorList>
    </citation>
    <scope>IDENTIFICATION</scope>
</reference>
<protein>
    <submittedName>
        <fullName evidence="3">Uncharacterized protein</fullName>
    </submittedName>
</protein>